<evidence type="ECO:0000313" key="2">
    <source>
        <dbReference type="Proteomes" id="UP001165160"/>
    </source>
</evidence>
<dbReference type="Proteomes" id="UP001165160">
    <property type="component" value="Unassembled WGS sequence"/>
</dbReference>
<proteinExistence type="predicted"/>
<comment type="caution">
    <text evidence="1">The sequence shown here is derived from an EMBL/GenBank/DDBJ whole genome shotgun (WGS) entry which is preliminary data.</text>
</comment>
<reference evidence="2" key="1">
    <citation type="journal article" date="2023" name="Commun. Biol.">
        <title>Genome analysis of Parmales, the sister group of diatoms, reveals the evolutionary specialization of diatoms from phago-mixotrophs to photoautotrophs.</title>
        <authorList>
            <person name="Ban H."/>
            <person name="Sato S."/>
            <person name="Yoshikawa S."/>
            <person name="Yamada K."/>
            <person name="Nakamura Y."/>
            <person name="Ichinomiya M."/>
            <person name="Sato N."/>
            <person name="Blanc-Mathieu R."/>
            <person name="Endo H."/>
            <person name="Kuwata A."/>
            <person name="Ogata H."/>
        </authorList>
    </citation>
    <scope>NUCLEOTIDE SEQUENCE [LARGE SCALE GENOMIC DNA]</scope>
    <source>
        <strain evidence="2">NIES 3699</strain>
    </source>
</reference>
<name>A0A9W7EW77_9STRA</name>
<gene>
    <name evidence="1" type="ORF">TrVE_jg6737</name>
</gene>
<accession>A0A9W7EW77</accession>
<dbReference type="EMBL" id="BRXX01000129">
    <property type="protein sequence ID" value="GMH92495.1"/>
    <property type="molecule type" value="Genomic_DNA"/>
</dbReference>
<keyword evidence="2" id="KW-1185">Reference proteome</keyword>
<protein>
    <submittedName>
        <fullName evidence="1">Uncharacterized protein</fullName>
    </submittedName>
</protein>
<organism evidence="1 2">
    <name type="scientific">Triparma verrucosa</name>
    <dbReference type="NCBI Taxonomy" id="1606542"/>
    <lineage>
        <taxon>Eukaryota</taxon>
        <taxon>Sar</taxon>
        <taxon>Stramenopiles</taxon>
        <taxon>Ochrophyta</taxon>
        <taxon>Bolidophyceae</taxon>
        <taxon>Parmales</taxon>
        <taxon>Triparmaceae</taxon>
        <taxon>Triparma</taxon>
    </lineage>
</organism>
<dbReference type="AlphaFoldDB" id="A0A9W7EW77"/>
<sequence>MLSTFLPKNLIVARLSSLITRNIIAPNLPFLLPPPGGNKDGANPLLSFALKACETELEQGRAAYNTSDTTSDKHSVGKKREIFFQQLKALLPPEKLQPYDTNLPLSTYLKSHSPPVLMSFLRKQYLTCTTLPFYTASNSSMLKKALKLPPNPSLSQLSSTFSLSNKKASKKNDISSLLKPLPAPKSSYLTSELTHAGSYISSPWLGMLYLESLNIYELHYIKFINDITVNIKKVYGRNVGLYEVGAGSGSLGCGIKNLNKPWLKVRCSDDNSWGLSSNPLVERLNVEQALEGLDHDVTNVVIVSWMPQGVDWTKYFRRKNVEGYILIGEYWDGCCGDNWETWGNPDFKSFKDDGEEIKPYEKDGYEAFKIEIDQVSRYCTVNDRRTGTWFFKKKKEG</sequence>
<evidence type="ECO:0000313" key="1">
    <source>
        <dbReference type="EMBL" id="GMH92495.1"/>
    </source>
</evidence>